<feature type="region of interest" description="Disordered" evidence="10">
    <location>
        <begin position="102"/>
        <end position="187"/>
    </location>
</feature>
<feature type="compositionally biased region" description="Low complexity" evidence="10">
    <location>
        <begin position="112"/>
        <end position="123"/>
    </location>
</feature>
<dbReference type="SUPFAM" id="SSF57716">
    <property type="entry name" value="Glucocorticoid receptor-like (DNA-binding domain)"/>
    <property type="match status" value="2"/>
</dbReference>
<feature type="region of interest" description="Disordered" evidence="10">
    <location>
        <begin position="221"/>
        <end position="245"/>
    </location>
</feature>
<dbReference type="GO" id="GO:0045165">
    <property type="term" value="P:cell fate commitment"/>
    <property type="evidence" value="ECO:0007669"/>
    <property type="project" value="TreeGrafter"/>
</dbReference>
<dbReference type="Pfam" id="PF00320">
    <property type="entry name" value="GATA"/>
    <property type="match status" value="2"/>
</dbReference>
<feature type="chain" id="PRO_5022026455" description="GATA-type domain-containing protein" evidence="11">
    <location>
        <begin position="19"/>
        <end position="439"/>
    </location>
</feature>
<dbReference type="GO" id="GO:0045944">
    <property type="term" value="P:positive regulation of transcription by RNA polymerase II"/>
    <property type="evidence" value="ECO:0007669"/>
    <property type="project" value="TreeGrafter"/>
</dbReference>
<dbReference type="InterPro" id="IPR000679">
    <property type="entry name" value="Znf_GATA"/>
</dbReference>
<evidence type="ECO:0000259" key="12">
    <source>
        <dbReference type="PROSITE" id="PS50114"/>
    </source>
</evidence>
<dbReference type="PROSITE" id="PS00344">
    <property type="entry name" value="GATA_ZN_FINGER_1"/>
    <property type="match status" value="2"/>
</dbReference>
<dbReference type="GO" id="GO:0000981">
    <property type="term" value="F:DNA-binding transcription factor activity, RNA polymerase II-specific"/>
    <property type="evidence" value="ECO:0007669"/>
    <property type="project" value="TreeGrafter"/>
</dbReference>
<evidence type="ECO:0000256" key="9">
    <source>
        <dbReference type="PROSITE-ProRule" id="PRU00094"/>
    </source>
</evidence>
<dbReference type="Proteomes" id="UP000318571">
    <property type="component" value="Chromosome 9"/>
</dbReference>
<dbReference type="GO" id="GO:0008270">
    <property type="term" value="F:zinc ion binding"/>
    <property type="evidence" value="ECO:0007669"/>
    <property type="project" value="UniProtKB-KW"/>
</dbReference>
<keyword evidence="5" id="KW-0805">Transcription regulation</keyword>
<dbReference type="PROSITE" id="PS50114">
    <property type="entry name" value="GATA_ZN_FINGER_2"/>
    <property type="match status" value="2"/>
</dbReference>
<dbReference type="PRINTS" id="PR00619">
    <property type="entry name" value="GATAZNFINGER"/>
</dbReference>
<dbReference type="CDD" id="cd00202">
    <property type="entry name" value="ZnF_GATA"/>
    <property type="match status" value="2"/>
</dbReference>
<keyword evidence="3 9" id="KW-0863">Zinc-finger</keyword>
<dbReference type="InterPro" id="IPR013088">
    <property type="entry name" value="Znf_NHR/GATA"/>
</dbReference>
<comment type="caution">
    <text evidence="13">The sequence shown here is derived from an EMBL/GenBank/DDBJ whole genome shotgun (WGS) entry which is preliminary data.</text>
</comment>
<protein>
    <recommendedName>
        <fullName evidence="12">GATA-type domain-containing protein</fullName>
    </recommendedName>
</protein>
<keyword evidence="4" id="KW-0862">Zinc</keyword>
<organism evidence="13 14">
    <name type="scientific">Tigriopus californicus</name>
    <name type="common">Marine copepod</name>
    <dbReference type="NCBI Taxonomy" id="6832"/>
    <lineage>
        <taxon>Eukaryota</taxon>
        <taxon>Metazoa</taxon>
        <taxon>Ecdysozoa</taxon>
        <taxon>Arthropoda</taxon>
        <taxon>Crustacea</taxon>
        <taxon>Multicrustacea</taxon>
        <taxon>Hexanauplia</taxon>
        <taxon>Copepoda</taxon>
        <taxon>Harpacticoida</taxon>
        <taxon>Harpacticidae</taxon>
        <taxon>Tigriopus</taxon>
    </lineage>
</organism>
<dbReference type="OrthoDB" id="515401at2759"/>
<keyword evidence="7" id="KW-0804">Transcription</keyword>
<sequence>MVVMNAVSVAAAAMAVSAESSPHRAWYENSGGIQHHHTSEEMADAYFKSQYANFNTALQGSYHSSMPTGRDTQQMFGSHPSFYPSFGTSMWGFGNGSNSPSVPSNIHVNAPSSSPTSSSSMGSNKHYASSFGYPPSPIKDKDDDYDHHKSGCMGPAGSTGYLVKRPEGSYDSTTSSVSPPAPTSLSTQNGAGTFPYFAASSGPELSSPFYGSYSTTGVFSGKQTSLKTPLSKSSKTKPSASEGRECVNCGATSTPLWRRDGNGHYLCNACGLYYKMNGTSRPLVKPKRRMSTTKREGTVCANCKTTTTTLWRRNHHGEPVCNACGLYHKLHNISRPITLKKDGIQTRNRKLASKSKKKRMADFFKPLDSRFSAYAGMSAGSGYFANPMTQYYGQMGQMGSQFMTSPHMTAGGLNLSSAGSYGHFGLGSGSMSANSMISA</sequence>
<comment type="subcellular location">
    <subcellularLocation>
        <location evidence="1">Nucleus</location>
    </subcellularLocation>
</comment>
<feature type="compositionally biased region" description="Low complexity" evidence="10">
    <location>
        <begin position="172"/>
        <end position="187"/>
    </location>
</feature>
<dbReference type="GO" id="GO:0005634">
    <property type="term" value="C:nucleus"/>
    <property type="evidence" value="ECO:0007669"/>
    <property type="project" value="UniProtKB-SubCell"/>
</dbReference>
<dbReference type="SMART" id="SM00401">
    <property type="entry name" value="ZnF_GATA"/>
    <property type="match status" value="2"/>
</dbReference>
<dbReference type="FunFam" id="3.30.50.10:FF:000036">
    <property type="entry name" value="Endothelial transcription factor GATA-2"/>
    <property type="match status" value="1"/>
</dbReference>
<accession>A0A553NXC0</accession>
<evidence type="ECO:0000256" key="6">
    <source>
        <dbReference type="ARBA" id="ARBA00023125"/>
    </source>
</evidence>
<evidence type="ECO:0000256" key="2">
    <source>
        <dbReference type="ARBA" id="ARBA00022723"/>
    </source>
</evidence>
<evidence type="ECO:0000256" key="11">
    <source>
        <dbReference type="SAM" id="SignalP"/>
    </source>
</evidence>
<dbReference type="AlphaFoldDB" id="A0A553NXC0"/>
<dbReference type="PANTHER" id="PTHR10071:SF281">
    <property type="entry name" value="BOX A-BINDING FACTOR-RELATED"/>
    <property type="match status" value="1"/>
</dbReference>
<evidence type="ECO:0000256" key="4">
    <source>
        <dbReference type="ARBA" id="ARBA00022833"/>
    </source>
</evidence>
<evidence type="ECO:0000313" key="13">
    <source>
        <dbReference type="EMBL" id="TRY70076.1"/>
    </source>
</evidence>
<evidence type="ECO:0000256" key="3">
    <source>
        <dbReference type="ARBA" id="ARBA00022771"/>
    </source>
</evidence>
<evidence type="ECO:0000256" key="5">
    <source>
        <dbReference type="ARBA" id="ARBA00023015"/>
    </source>
</evidence>
<dbReference type="GO" id="GO:0000122">
    <property type="term" value="P:negative regulation of transcription by RNA polymerase II"/>
    <property type="evidence" value="ECO:0007669"/>
    <property type="project" value="TreeGrafter"/>
</dbReference>
<evidence type="ECO:0000313" key="14">
    <source>
        <dbReference type="Proteomes" id="UP000318571"/>
    </source>
</evidence>
<name>A0A553NXC0_TIGCA</name>
<proteinExistence type="predicted"/>
<dbReference type="EMBL" id="VCGU01000009">
    <property type="protein sequence ID" value="TRY70076.1"/>
    <property type="molecule type" value="Genomic_DNA"/>
</dbReference>
<dbReference type="FunFam" id="3.30.50.10:FF:000032">
    <property type="entry name" value="Transcription factor GATA-3"/>
    <property type="match status" value="1"/>
</dbReference>
<feature type="signal peptide" evidence="11">
    <location>
        <begin position="1"/>
        <end position="18"/>
    </location>
</feature>
<feature type="domain" description="GATA-type" evidence="12">
    <location>
        <begin position="294"/>
        <end position="347"/>
    </location>
</feature>
<evidence type="ECO:0000256" key="1">
    <source>
        <dbReference type="ARBA" id="ARBA00004123"/>
    </source>
</evidence>
<dbReference type="GO" id="GO:0000978">
    <property type="term" value="F:RNA polymerase II cis-regulatory region sequence-specific DNA binding"/>
    <property type="evidence" value="ECO:0007669"/>
    <property type="project" value="TreeGrafter"/>
</dbReference>
<keyword evidence="2" id="KW-0479">Metal-binding</keyword>
<dbReference type="STRING" id="6832.A0A553NXC0"/>
<evidence type="ECO:0000256" key="8">
    <source>
        <dbReference type="ARBA" id="ARBA00023242"/>
    </source>
</evidence>
<feature type="compositionally biased region" description="Low complexity" evidence="10">
    <location>
        <begin position="224"/>
        <end position="239"/>
    </location>
</feature>
<evidence type="ECO:0000256" key="7">
    <source>
        <dbReference type="ARBA" id="ARBA00023163"/>
    </source>
</evidence>
<keyword evidence="14" id="KW-1185">Reference proteome</keyword>
<keyword evidence="6" id="KW-0238">DNA-binding</keyword>
<reference evidence="13 14" key="1">
    <citation type="journal article" date="2018" name="Nat. Ecol. Evol.">
        <title>Genomic signatures of mitonuclear coevolution across populations of Tigriopus californicus.</title>
        <authorList>
            <person name="Barreto F.S."/>
            <person name="Watson E.T."/>
            <person name="Lima T.G."/>
            <person name="Willett C.S."/>
            <person name="Edmands S."/>
            <person name="Li W."/>
            <person name="Burton R.S."/>
        </authorList>
    </citation>
    <scope>NUCLEOTIDE SEQUENCE [LARGE SCALE GENOMIC DNA]</scope>
    <source>
        <strain evidence="13 14">San Diego</strain>
    </source>
</reference>
<dbReference type="Gene3D" id="3.30.50.10">
    <property type="entry name" value="Erythroid Transcription Factor GATA-1, subunit A"/>
    <property type="match status" value="2"/>
</dbReference>
<dbReference type="InterPro" id="IPR039355">
    <property type="entry name" value="Transcription_factor_GATA"/>
</dbReference>
<keyword evidence="11" id="KW-0732">Signal</keyword>
<feature type="domain" description="GATA-type" evidence="12">
    <location>
        <begin position="240"/>
        <end position="295"/>
    </location>
</feature>
<dbReference type="PANTHER" id="PTHR10071">
    <property type="entry name" value="TRANSCRIPTION FACTOR GATA FAMILY MEMBER"/>
    <property type="match status" value="1"/>
</dbReference>
<feature type="compositionally biased region" description="Basic and acidic residues" evidence="10">
    <location>
        <begin position="138"/>
        <end position="149"/>
    </location>
</feature>
<keyword evidence="8" id="KW-0539">Nucleus</keyword>
<evidence type="ECO:0000256" key="10">
    <source>
        <dbReference type="SAM" id="MobiDB-lite"/>
    </source>
</evidence>
<gene>
    <name evidence="13" type="ORF">TCAL_02856</name>
</gene>